<evidence type="ECO:0000313" key="1">
    <source>
        <dbReference type="EMBL" id="GIY43956.1"/>
    </source>
</evidence>
<name>A0AAV4TEU4_CAEEX</name>
<comment type="caution">
    <text evidence="1">The sequence shown here is derived from an EMBL/GenBank/DDBJ whole genome shotgun (WGS) entry which is preliminary data.</text>
</comment>
<proteinExistence type="predicted"/>
<organism evidence="1 2">
    <name type="scientific">Caerostris extrusa</name>
    <name type="common">Bark spider</name>
    <name type="synonym">Caerostris bankana</name>
    <dbReference type="NCBI Taxonomy" id="172846"/>
    <lineage>
        <taxon>Eukaryota</taxon>
        <taxon>Metazoa</taxon>
        <taxon>Ecdysozoa</taxon>
        <taxon>Arthropoda</taxon>
        <taxon>Chelicerata</taxon>
        <taxon>Arachnida</taxon>
        <taxon>Araneae</taxon>
        <taxon>Araneomorphae</taxon>
        <taxon>Entelegynae</taxon>
        <taxon>Araneoidea</taxon>
        <taxon>Araneidae</taxon>
        <taxon>Caerostris</taxon>
    </lineage>
</organism>
<feature type="non-terminal residue" evidence="1">
    <location>
        <position position="1"/>
    </location>
</feature>
<dbReference type="EMBL" id="BPLR01011065">
    <property type="protein sequence ID" value="GIY43956.1"/>
    <property type="molecule type" value="Genomic_DNA"/>
</dbReference>
<evidence type="ECO:0000313" key="2">
    <source>
        <dbReference type="Proteomes" id="UP001054945"/>
    </source>
</evidence>
<dbReference type="AlphaFoldDB" id="A0AAV4TEU4"/>
<sequence length="72" mass="8593">LLHIESKQRTSLQVIVSIHDIDTEVRFEHRVPSFELNILCPETKMCLLPRQFRPWDSRSPFRRISSSFSFFS</sequence>
<keyword evidence="2" id="KW-1185">Reference proteome</keyword>
<reference evidence="1 2" key="1">
    <citation type="submission" date="2021-06" db="EMBL/GenBank/DDBJ databases">
        <title>Caerostris extrusa draft genome.</title>
        <authorList>
            <person name="Kono N."/>
            <person name="Arakawa K."/>
        </authorList>
    </citation>
    <scope>NUCLEOTIDE SEQUENCE [LARGE SCALE GENOMIC DNA]</scope>
</reference>
<protein>
    <submittedName>
        <fullName evidence="1">Uncharacterized protein</fullName>
    </submittedName>
</protein>
<dbReference type="Proteomes" id="UP001054945">
    <property type="component" value="Unassembled WGS sequence"/>
</dbReference>
<accession>A0AAV4TEU4</accession>
<gene>
    <name evidence="1" type="ORF">CEXT_614431</name>
</gene>